<dbReference type="RefSeq" id="WP_342160188.1">
    <property type="nucleotide sequence ID" value="NZ_JBCDNA010000002.1"/>
</dbReference>
<evidence type="ECO:0000259" key="1">
    <source>
        <dbReference type="Pfam" id="PF13568"/>
    </source>
</evidence>
<keyword evidence="3" id="KW-1185">Reference proteome</keyword>
<sequence length="283" mass="30997">MKSTTSLKLLLLTFFLMGELSYAQVKIGAKVGYSVGRITDNSDNIYTEDYKSTSGVDVGIMFEFPVSDLFSLQTEILYTQRGGDRTGMQPIPTAALEDFGSVDQLNYMLSLQGKGPVDDLNPMYADFNNISNLNYIEIPIMGKLGWGETWRFYVEAGPYIGFLVNASQNTSGTSLITLDAAGQDPLIVANPNYDPSNPSSGPLWVPVPPQSFDAETDTKDELNTLNFGFHAGTGLIRKIADKHEVFVGFRGSWGAKSLQKDEVFGDSHVGGLIFSLGYMFTLE</sequence>
<dbReference type="InterPro" id="IPR025665">
    <property type="entry name" value="Beta-barrel_OMP_2"/>
</dbReference>
<name>A0ABU9L130_9FLAO</name>
<reference evidence="2 3" key="1">
    <citation type="submission" date="2024-04" db="EMBL/GenBank/DDBJ databases">
        <title>whole genome sequencing of Lutimonas vermicola strain IMCC1616.</title>
        <authorList>
            <person name="Bae S.S."/>
        </authorList>
    </citation>
    <scope>NUCLEOTIDE SEQUENCE [LARGE SCALE GENOMIC DNA]</scope>
    <source>
        <strain evidence="2 3">IMCC1616</strain>
    </source>
</reference>
<dbReference type="Proteomes" id="UP001474120">
    <property type="component" value="Unassembled WGS sequence"/>
</dbReference>
<comment type="caution">
    <text evidence="2">The sequence shown here is derived from an EMBL/GenBank/DDBJ whole genome shotgun (WGS) entry which is preliminary data.</text>
</comment>
<gene>
    <name evidence="2" type="ORF">AABB81_09545</name>
</gene>
<evidence type="ECO:0000313" key="2">
    <source>
        <dbReference type="EMBL" id="MEL4456137.1"/>
    </source>
</evidence>
<accession>A0ABU9L130</accession>
<evidence type="ECO:0000313" key="3">
    <source>
        <dbReference type="Proteomes" id="UP001474120"/>
    </source>
</evidence>
<dbReference type="EMBL" id="JBCDNA010000002">
    <property type="protein sequence ID" value="MEL4456137.1"/>
    <property type="molecule type" value="Genomic_DNA"/>
</dbReference>
<organism evidence="2 3">
    <name type="scientific">Lutimonas vermicola</name>
    <dbReference type="NCBI Taxonomy" id="414288"/>
    <lineage>
        <taxon>Bacteria</taxon>
        <taxon>Pseudomonadati</taxon>
        <taxon>Bacteroidota</taxon>
        <taxon>Flavobacteriia</taxon>
        <taxon>Flavobacteriales</taxon>
        <taxon>Flavobacteriaceae</taxon>
        <taxon>Lutimonas</taxon>
    </lineage>
</organism>
<feature type="domain" description="Outer membrane protein beta-barrel" evidence="1">
    <location>
        <begin position="24"/>
        <end position="254"/>
    </location>
</feature>
<proteinExistence type="predicted"/>
<protein>
    <submittedName>
        <fullName evidence="2">Porin family protein</fullName>
    </submittedName>
</protein>
<dbReference type="Pfam" id="PF13568">
    <property type="entry name" value="OMP_b-brl_2"/>
    <property type="match status" value="1"/>
</dbReference>